<gene>
    <name evidence="4" type="ORF">A7K69_18675</name>
</gene>
<reference evidence="5" key="1">
    <citation type="submission" date="2016-05" db="EMBL/GenBank/DDBJ databases">
        <authorList>
            <person name="Wang W."/>
            <person name="Zhu L."/>
        </authorList>
    </citation>
    <scope>NUCLEOTIDE SEQUENCE [LARGE SCALE GENOMIC DNA]</scope>
    <source>
        <strain evidence="5">W-2</strain>
    </source>
</reference>
<dbReference type="InterPro" id="IPR002935">
    <property type="entry name" value="SAM_O-MeTrfase"/>
</dbReference>
<sequence length="211" mass="23865">MMDVSQYINELYVKDHDNFYQMVSKSLTINHMPNISVSPETGKLLYLLVKIANATNALEIGALGGYSGIWLCKALPDDGTLTSLELNKDYANIAKNNIEKAGYGKKVTYHIGPALETLKQFVKQKRRFDFFFIDADKENYKLYLEYSIQLAEKGALITADNVLWKGKVADKNNQENHTIFLREFNEFVAKHPKLESVIVPIGDGLTIARVL</sequence>
<evidence type="ECO:0000256" key="1">
    <source>
        <dbReference type="ARBA" id="ARBA00022603"/>
    </source>
</evidence>
<dbReference type="AlphaFoldDB" id="A0A1B7KSP2"/>
<dbReference type="SUPFAM" id="SSF53335">
    <property type="entry name" value="S-adenosyl-L-methionine-dependent methyltransferases"/>
    <property type="match status" value="1"/>
</dbReference>
<evidence type="ECO:0000313" key="5">
    <source>
        <dbReference type="Proteomes" id="UP000078290"/>
    </source>
</evidence>
<dbReference type="PROSITE" id="PS51682">
    <property type="entry name" value="SAM_OMT_I"/>
    <property type="match status" value="1"/>
</dbReference>
<dbReference type="GO" id="GO:0032259">
    <property type="term" value="P:methylation"/>
    <property type="evidence" value="ECO:0007669"/>
    <property type="project" value="UniProtKB-KW"/>
</dbReference>
<dbReference type="GO" id="GO:0008171">
    <property type="term" value="F:O-methyltransferase activity"/>
    <property type="evidence" value="ECO:0007669"/>
    <property type="project" value="InterPro"/>
</dbReference>
<dbReference type="PANTHER" id="PTHR10509:SF14">
    <property type="entry name" value="CAFFEOYL-COA O-METHYLTRANSFERASE 3-RELATED"/>
    <property type="match status" value="1"/>
</dbReference>
<accession>A0A1B7KSP2</accession>
<evidence type="ECO:0000256" key="2">
    <source>
        <dbReference type="ARBA" id="ARBA00022679"/>
    </source>
</evidence>
<dbReference type="PANTHER" id="PTHR10509">
    <property type="entry name" value="O-METHYLTRANSFERASE-RELATED"/>
    <property type="match status" value="1"/>
</dbReference>
<dbReference type="Pfam" id="PF01596">
    <property type="entry name" value="Methyltransf_3"/>
    <property type="match status" value="1"/>
</dbReference>
<dbReference type="Gene3D" id="3.40.50.150">
    <property type="entry name" value="Vaccinia Virus protein VP39"/>
    <property type="match status" value="1"/>
</dbReference>
<dbReference type="EMBL" id="LXMA01000013">
    <property type="protein sequence ID" value="OAT73097.1"/>
    <property type="molecule type" value="Genomic_DNA"/>
</dbReference>
<keyword evidence="1 4" id="KW-0489">Methyltransferase</keyword>
<dbReference type="InterPro" id="IPR029063">
    <property type="entry name" value="SAM-dependent_MTases_sf"/>
</dbReference>
<protein>
    <submittedName>
        <fullName evidence="4">Methyltransferase</fullName>
    </submittedName>
</protein>
<dbReference type="GO" id="GO:0008757">
    <property type="term" value="F:S-adenosylmethionine-dependent methyltransferase activity"/>
    <property type="evidence" value="ECO:0007669"/>
    <property type="project" value="TreeGrafter"/>
</dbReference>
<dbReference type="InterPro" id="IPR050362">
    <property type="entry name" value="Cation-dep_OMT"/>
</dbReference>
<keyword evidence="2 4" id="KW-0808">Transferase</keyword>
<proteinExistence type="predicted"/>
<evidence type="ECO:0000313" key="4">
    <source>
        <dbReference type="EMBL" id="OAT73097.1"/>
    </source>
</evidence>
<dbReference type="RefSeq" id="WP_064551326.1">
    <property type="nucleotide sequence ID" value="NZ_LXMA01000013.1"/>
</dbReference>
<organism evidence="4 5">
    <name type="scientific">Parageobacillus thermoglucosidasius</name>
    <name type="common">Geobacillus thermoglucosidasius</name>
    <dbReference type="NCBI Taxonomy" id="1426"/>
    <lineage>
        <taxon>Bacteria</taxon>
        <taxon>Bacillati</taxon>
        <taxon>Bacillota</taxon>
        <taxon>Bacilli</taxon>
        <taxon>Bacillales</taxon>
        <taxon>Anoxybacillaceae</taxon>
        <taxon>Parageobacillus</taxon>
    </lineage>
</organism>
<name>A0A1B7KSP2_PARTM</name>
<dbReference type="Proteomes" id="UP000078290">
    <property type="component" value="Unassembled WGS sequence"/>
</dbReference>
<evidence type="ECO:0000256" key="3">
    <source>
        <dbReference type="ARBA" id="ARBA00022691"/>
    </source>
</evidence>
<keyword evidence="3" id="KW-0949">S-adenosyl-L-methionine</keyword>
<comment type="caution">
    <text evidence="4">The sequence shown here is derived from an EMBL/GenBank/DDBJ whole genome shotgun (WGS) entry which is preliminary data.</text>
</comment>